<evidence type="ECO:0000256" key="2">
    <source>
        <dbReference type="ARBA" id="ARBA00022606"/>
    </source>
</evidence>
<dbReference type="InterPro" id="IPR011021">
    <property type="entry name" value="Arrestin-like_N"/>
</dbReference>
<reference evidence="5" key="1">
    <citation type="submission" date="2022-01" db="EMBL/GenBank/DDBJ databases">
        <authorList>
            <person name="King R."/>
        </authorList>
    </citation>
    <scope>NUCLEOTIDE SEQUENCE</scope>
</reference>
<evidence type="ECO:0000313" key="5">
    <source>
        <dbReference type="EMBL" id="CAG9832509.1"/>
    </source>
</evidence>
<dbReference type="Proteomes" id="UP001153709">
    <property type="component" value="Chromosome 3"/>
</dbReference>
<keyword evidence="6" id="KW-1185">Reference proteome</keyword>
<dbReference type="InterPro" id="IPR014756">
    <property type="entry name" value="Ig_E-set"/>
</dbReference>
<dbReference type="GO" id="GO:0005737">
    <property type="term" value="C:cytoplasm"/>
    <property type="evidence" value="ECO:0007669"/>
    <property type="project" value="TreeGrafter"/>
</dbReference>
<name>A0A9N9SXR7_DIABA</name>
<keyword evidence="2" id="KW-0716">Sensory transduction</keyword>
<dbReference type="SUPFAM" id="SSF81296">
    <property type="entry name" value="E set domains"/>
    <property type="match status" value="2"/>
</dbReference>
<dbReference type="Pfam" id="PF00339">
    <property type="entry name" value="Arrestin_N"/>
    <property type="match status" value="1"/>
</dbReference>
<proteinExistence type="inferred from homology"/>
<sequence length="384" mass="43805">MNIDIILTDPDGTYKPDDIIRGTIILDLTSNQNIQNILCKFFGIEETRWTTTESLYDQRTKTMKSGVVHYKGENNIISYLEQLSTDVSLSIGLHEFAFAITVPKRIPSSYSMNHGWIKFGVLVSIQNDLNIFYEKQKPIHIKAPINFNDIRSEIQLEPVVYQNEEVIWHCCYAGDPVTMDLILEREAYTVNEPILFKLDVNNKSDQDISEIDVTLTLVVEVTATVPRRSRKYYEKLLTGAKGRELAHGQQELYSFRFQVPDVIDIPNFIGSTLFRQKCVLKAECKIQDSDTVLDVQTELKLGHIPVERSRRITHPHGPVRRVHSSGAINRPLGFNFFNTPDNASAPPADYQPTAPRTTDDIDNLPPSYEEAVKATFETRKTKKE</sequence>
<dbReference type="GO" id="GO:0015031">
    <property type="term" value="P:protein transport"/>
    <property type="evidence" value="ECO:0007669"/>
    <property type="project" value="TreeGrafter"/>
</dbReference>
<dbReference type="InterPro" id="IPR014752">
    <property type="entry name" value="Arrestin-like_C"/>
</dbReference>
<evidence type="ECO:0000256" key="1">
    <source>
        <dbReference type="ARBA" id="ARBA00005298"/>
    </source>
</evidence>
<dbReference type="PANTHER" id="PTHR11188:SF176">
    <property type="entry name" value="ARRESTIN DOMAIN-CONTAINING PROTEIN 1"/>
    <property type="match status" value="1"/>
</dbReference>
<accession>A0A9N9SXR7</accession>
<evidence type="ECO:0000256" key="3">
    <source>
        <dbReference type="SAM" id="MobiDB-lite"/>
    </source>
</evidence>
<dbReference type="EMBL" id="OU898278">
    <property type="protein sequence ID" value="CAG9832509.1"/>
    <property type="molecule type" value="Genomic_DNA"/>
</dbReference>
<dbReference type="Pfam" id="PF02752">
    <property type="entry name" value="Arrestin_C"/>
    <property type="match status" value="1"/>
</dbReference>
<feature type="domain" description="Arrestin C-terminal-like" evidence="4">
    <location>
        <begin position="173"/>
        <end position="306"/>
    </location>
</feature>
<dbReference type="SMART" id="SM01017">
    <property type="entry name" value="Arrestin_C"/>
    <property type="match status" value="1"/>
</dbReference>
<dbReference type="InterPro" id="IPR050357">
    <property type="entry name" value="Arrestin_domain-protein"/>
</dbReference>
<evidence type="ECO:0000313" key="6">
    <source>
        <dbReference type="Proteomes" id="UP001153709"/>
    </source>
</evidence>
<protein>
    <recommendedName>
        <fullName evidence="4">Arrestin C-terminal-like domain-containing protein</fullName>
    </recommendedName>
</protein>
<dbReference type="AlphaFoldDB" id="A0A9N9SXR7"/>
<dbReference type="InterPro" id="IPR011022">
    <property type="entry name" value="Arrestin_C-like"/>
</dbReference>
<organism evidence="5 6">
    <name type="scientific">Diabrotica balteata</name>
    <name type="common">Banded cucumber beetle</name>
    <dbReference type="NCBI Taxonomy" id="107213"/>
    <lineage>
        <taxon>Eukaryota</taxon>
        <taxon>Metazoa</taxon>
        <taxon>Ecdysozoa</taxon>
        <taxon>Arthropoda</taxon>
        <taxon>Hexapoda</taxon>
        <taxon>Insecta</taxon>
        <taxon>Pterygota</taxon>
        <taxon>Neoptera</taxon>
        <taxon>Endopterygota</taxon>
        <taxon>Coleoptera</taxon>
        <taxon>Polyphaga</taxon>
        <taxon>Cucujiformia</taxon>
        <taxon>Chrysomeloidea</taxon>
        <taxon>Chrysomelidae</taxon>
        <taxon>Galerucinae</taxon>
        <taxon>Diabroticina</taxon>
        <taxon>Diabroticites</taxon>
        <taxon>Diabrotica</taxon>
    </lineage>
</organism>
<dbReference type="Gene3D" id="2.60.40.640">
    <property type="match status" value="2"/>
</dbReference>
<feature type="region of interest" description="Disordered" evidence="3">
    <location>
        <begin position="339"/>
        <end position="365"/>
    </location>
</feature>
<gene>
    <name evidence="5" type="ORF">DIABBA_LOCUS5984</name>
</gene>
<dbReference type="PANTHER" id="PTHR11188">
    <property type="entry name" value="ARRESTIN DOMAIN CONTAINING PROTEIN"/>
    <property type="match status" value="1"/>
</dbReference>
<dbReference type="OrthoDB" id="2333384at2759"/>
<evidence type="ECO:0000259" key="4">
    <source>
        <dbReference type="SMART" id="SM01017"/>
    </source>
</evidence>
<comment type="similarity">
    <text evidence="1">Belongs to the arrestin family.</text>
</comment>